<comment type="caution">
    <text evidence="3">The sequence shown here is derived from an EMBL/GenBank/DDBJ whole genome shotgun (WGS) entry which is preliminary data.</text>
</comment>
<accession>A0A8J3SRU2</accession>
<keyword evidence="4" id="KW-1185">Reference proteome</keyword>
<reference evidence="3 4" key="1">
    <citation type="submission" date="2021-01" db="EMBL/GenBank/DDBJ databases">
        <title>Whole genome shotgun sequence of Planobispora siamensis NBRC 107568.</title>
        <authorList>
            <person name="Komaki H."/>
            <person name="Tamura T."/>
        </authorList>
    </citation>
    <scope>NUCLEOTIDE SEQUENCE [LARGE SCALE GENOMIC DNA]</scope>
    <source>
        <strain evidence="3 4">NBRC 107568</strain>
    </source>
</reference>
<evidence type="ECO:0000256" key="1">
    <source>
        <dbReference type="SAM" id="MobiDB-lite"/>
    </source>
</evidence>
<protein>
    <submittedName>
        <fullName evidence="3">Membrane protein</fullName>
    </submittedName>
</protein>
<proteinExistence type="predicted"/>
<keyword evidence="2" id="KW-0472">Membrane</keyword>
<evidence type="ECO:0000256" key="2">
    <source>
        <dbReference type="SAM" id="Phobius"/>
    </source>
</evidence>
<evidence type="ECO:0000313" key="3">
    <source>
        <dbReference type="EMBL" id="GIH94513.1"/>
    </source>
</evidence>
<feature type="region of interest" description="Disordered" evidence="1">
    <location>
        <begin position="1"/>
        <end position="26"/>
    </location>
</feature>
<dbReference type="EMBL" id="BOOJ01000043">
    <property type="protein sequence ID" value="GIH94513.1"/>
    <property type="molecule type" value="Genomic_DNA"/>
</dbReference>
<feature type="compositionally biased region" description="Basic and acidic residues" evidence="1">
    <location>
        <begin position="8"/>
        <end position="26"/>
    </location>
</feature>
<dbReference type="InterPro" id="IPR021454">
    <property type="entry name" value="DUF3105"/>
</dbReference>
<dbReference type="Proteomes" id="UP000619788">
    <property type="component" value="Unassembled WGS sequence"/>
</dbReference>
<feature type="region of interest" description="Disordered" evidence="1">
    <location>
        <begin position="182"/>
        <end position="231"/>
    </location>
</feature>
<evidence type="ECO:0000313" key="4">
    <source>
        <dbReference type="Proteomes" id="UP000619788"/>
    </source>
</evidence>
<gene>
    <name evidence="3" type="ORF">Psi01_51430</name>
</gene>
<sequence length="231" mass="25017">MPGGGTMSKDKTQARREHLAKMRADQKAKERRTALLMWGAGGAVVLLLVGLVAFYLINQAKVTSLDAVTSAKYPGSLHVETKVNYKETPPMGGEHNSTWQNCQVYDAPINNENAVHSMEHGAVWITYQPDLPKEQVDILKELASADYMLLSPYPGLPSKVVISSWNKQLKVDSADDPRLPKFIQKYKNGPETPELGASCDSPLTTTTAENPIPEASPTASASPSASPTTTP</sequence>
<organism evidence="3 4">
    <name type="scientific">Planobispora siamensis</name>
    <dbReference type="NCBI Taxonomy" id="936338"/>
    <lineage>
        <taxon>Bacteria</taxon>
        <taxon>Bacillati</taxon>
        <taxon>Actinomycetota</taxon>
        <taxon>Actinomycetes</taxon>
        <taxon>Streptosporangiales</taxon>
        <taxon>Streptosporangiaceae</taxon>
        <taxon>Planobispora</taxon>
    </lineage>
</organism>
<dbReference type="AlphaFoldDB" id="A0A8J3SRU2"/>
<keyword evidence="2" id="KW-1133">Transmembrane helix</keyword>
<feature type="compositionally biased region" description="Low complexity" evidence="1">
    <location>
        <begin position="215"/>
        <end position="231"/>
    </location>
</feature>
<keyword evidence="2" id="KW-0812">Transmembrane</keyword>
<feature type="transmembrane region" description="Helical" evidence="2">
    <location>
        <begin position="35"/>
        <end position="57"/>
    </location>
</feature>
<dbReference type="Pfam" id="PF11303">
    <property type="entry name" value="DUF3105"/>
    <property type="match status" value="1"/>
</dbReference>
<name>A0A8J3SRU2_9ACTN</name>